<evidence type="ECO:0000313" key="3">
    <source>
        <dbReference type="Proteomes" id="UP000813463"/>
    </source>
</evidence>
<keyword evidence="2" id="KW-0520">NAD</keyword>
<reference evidence="4" key="2">
    <citation type="submission" date="2025-08" db="UniProtKB">
        <authorList>
            <consortium name="RefSeq"/>
        </authorList>
    </citation>
    <scope>IDENTIFICATION</scope>
    <source>
        <tissue evidence="4">Leaf</tissue>
    </source>
</reference>
<dbReference type="SUPFAM" id="SSF52833">
    <property type="entry name" value="Thioredoxin-like"/>
    <property type="match status" value="1"/>
</dbReference>
<name>A0ABM3RV61_SPIOL</name>
<keyword evidence="1" id="KW-0560">Oxidoreductase</keyword>
<dbReference type="InterPro" id="IPR052259">
    <property type="entry name" value="Nucleoredoxin-like"/>
</dbReference>
<evidence type="ECO:0000256" key="1">
    <source>
        <dbReference type="ARBA" id="ARBA00023002"/>
    </source>
</evidence>
<gene>
    <name evidence="4" type="primary">LOC110806228</name>
</gene>
<proteinExistence type="predicted"/>
<dbReference type="InterPro" id="IPR036249">
    <property type="entry name" value="Thioredoxin-like_sf"/>
</dbReference>
<dbReference type="Proteomes" id="UP000813463">
    <property type="component" value="Chromosome 1"/>
</dbReference>
<accession>A0ABM3RV61</accession>
<keyword evidence="3" id="KW-1185">Reference proteome</keyword>
<dbReference type="PANTHER" id="PTHR13871:SF96">
    <property type="entry name" value="THIOREDOXIN DOMAIN-CONTAINING PROTEIN"/>
    <property type="match status" value="1"/>
</dbReference>
<dbReference type="PANTHER" id="PTHR13871">
    <property type="entry name" value="THIOREDOXIN"/>
    <property type="match status" value="1"/>
</dbReference>
<evidence type="ECO:0000256" key="2">
    <source>
        <dbReference type="ARBA" id="ARBA00023027"/>
    </source>
</evidence>
<protein>
    <submittedName>
        <fullName evidence="4">Probable nucleoredoxin 1</fullName>
    </submittedName>
</protein>
<dbReference type="RefSeq" id="XP_056699512.1">
    <property type="nucleotide sequence ID" value="XM_056843534.1"/>
</dbReference>
<reference evidence="3" key="1">
    <citation type="journal article" date="2021" name="Nat. Commun.">
        <title>Genomic analyses provide insights into spinach domestication and the genetic basis of agronomic traits.</title>
        <authorList>
            <person name="Cai X."/>
            <person name="Sun X."/>
            <person name="Xu C."/>
            <person name="Sun H."/>
            <person name="Wang X."/>
            <person name="Ge C."/>
            <person name="Zhang Z."/>
            <person name="Wang Q."/>
            <person name="Fei Z."/>
            <person name="Jiao C."/>
            <person name="Wang Q."/>
        </authorList>
    </citation>
    <scope>NUCLEOTIDE SEQUENCE [LARGE SCALE GENOMIC DNA]</scope>
    <source>
        <strain evidence="3">cv. Varoflay</strain>
    </source>
</reference>
<sequence length="376" mass="43925">MQVHWWKFYRVSEFKNESVRTDALKNLKNPSSLEDFLCCKKSDFVFRKVSLGNGRFRLENVAISELKSKLVGLYLYTTGHLFPLLPKIAEECLQSGNELEIVVVYVPGVHRSQDPRLFLKAFYNVLAKRNLSWWIAPYNNTTSIVLEEMFEKGEKVVILGPDGQFVDTRGAELMQLYGSYGYPFTLDSIIHKTLKELKQVTLESFLKSLEIPPCTGKKKKKKKVLFYFDYPFCIHTKIYDAVKRFSKYDDVEIIMVSFSDEDFASKMIKLEDSDNSHKVVCHTKSFDRSNKFFLRFFNSQFPTIVAFGKDGRICSVYAHLLPSSDENKAQIKGNLLEEVTSKLAHLLENYVKEEVRFYRDNDFFSEGLEYRRTRFW</sequence>
<dbReference type="GeneID" id="110806228"/>
<organism evidence="3 4">
    <name type="scientific">Spinacia oleracea</name>
    <name type="common">Spinach</name>
    <dbReference type="NCBI Taxonomy" id="3562"/>
    <lineage>
        <taxon>Eukaryota</taxon>
        <taxon>Viridiplantae</taxon>
        <taxon>Streptophyta</taxon>
        <taxon>Embryophyta</taxon>
        <taxon>Tracheophyta</taxon>
        <taxon>Spermatophyta</taxon>
        <taxon>Magnoliopsida</taxon>
        <taxon>eudicotyledons</taxon>
        <taxon>Gunneridae</taxon>
        <taxon>Pentapetalae</taxon>
        <taxon>Caryophyllales</taxon>
        <taxon>Chenopodiaceae</taxon>
        <taxon>Chenopodioideae</taxon>
        <taxon>Anserineae</taxon>
        <taxon>Spinacia</taxon>
    </lineage>
</organism>
<evidence type="ECO:0000313" key="4">
    <source>
        <dbReference type="RefSeq" id="XP_056699512.1"/>
    </source>
</evidence>